<name>S3BYN0_9BURK</name>
<gene>
    <name evidence="2" type="ORF">HMPREF1476_01199</name>
</gene>
<proteinExistence type="predicted"/>
<feature type="compositionally biased region" description="Low complexity" evidence="1">
    <location>
        <begin position="23"/>
        <end position="40"/>
    </location>
</feature>
<sequence>MAKRKTTPLDDAATDSIFDVLGTTPDEASASSESSSVPSETARRSLEPLPLRSVSSAAVPPANSKSPARNTKADTAPRTPKAPQASKSIKPPKTPQLEKSIKEEALALFQKGLTIEEVARELMLPPSAVRDWEALYQDGKLTKFGKARIAADEREKQEPTLFFKAK</sequence>
<dbReference type="eggNOG" id="ENOG5030YJ1">
    <property type="taxonomic scope" value="Bacteria"/>
</dbReference>
<protein>
    <recommendedName>
        <fullName evidence="4">Helix-turn-helix domain-containing protein</fullName>
    </recommendedName>
</protein>
<dbReference type="GeneID" id="64060991"/>
<feature type="region of interest" description="Disordered" evidence="1">
    <location>
        <begin position="1"/>
        <end position="98"/>
    </location>
</feature>
<dbReference type="GO" id="GO:0003677">
    <property type="term" value="F:DNA binding"/>
    <property type="evidence" value="ECO:0007669"/>
    <property type="project" value="InterPro"/>
</dbReference>
<dbReference type="AlphaFoldDB" id="S3BYN0"/>
<dbReference type="Proteomes" id="UP000014400">
    <property type="component" value="Unassembled WGS sequence"/>
</dbReference>
<dbReference type="RefSeq" id="WP_016474459.1">
    <property type="nucleotide sequence ID" value="NZ_KE150480.1"/>
</dbReference>
<reference evidence="2 3" key="1">
    <citation type="submission" date="2013-04" db="EMBL/GenBank/DDBJ databases">
        <title>The Genome Sequence of Sutterella wadsworthensis HGA0223.</title>
        <authorList>
            <consortium name="The Broad Institute Genomics Platform"/>
            <person name="Earl A."/>
            <person name="Ward D."/>
            <person name="Feldgarden M."/>
            <person name="Gevers D."/>
            <person name="Schmidt T.M."/>
            <person name="Dover J."/>
            <person name="Dai D."/>
            <person name="Walker B."/>
            <person name="Young S."/>
            <person name="Zeng Q."/>
            <person name="Gargeya S."/>
            <person name="Fitzgerald M."/>
            <person name="Haas B."/>
            <person name="Abouelleil A."/>
            <person name="Allen A.W."/>
            <person name="Alvarado L."/>
            <person name="Arachchi H.M."/>
            <person name="Berlin A.M."/>
            <person name="Chapman S.B."/>
            <person name="Gainer-Dewar J."/>
            <person name="Goldberg J."/>
            <person name="Griggs A."/>
            <person name="Gujja S."/>
            <person name="Hansen M."/>
            <person name="Howarth C."/>
            <person name="Imamovic A."/>
            <person name="Ireland A."/>
            <person name="Larimer J."/>
            <person name="McCowan C."/>
            <person name="Murphy C."/>
            <person name="Pearson M."/>
            <person name="Poon T.W."/>
            <person name="Priest M."/>
            <person name="Roberts A."/>
            <person name="Saif S."/>
            <person name="Shea T."/>
            <person name="Sisk P."/>
            <person name="Sykes S."/>
            <person name="Wortman J."/>
            <person name="Nusbaum C."/>
            <person name="Birren B."/>
        </authorList>
    </citation>
    <scope>NUCLEOTIDE SEQUENCE [LARGE SCALE GENOMIC DNA]</scope>
    <source>
        <strain evidence="2 3">HGA0223</strain>
    </source>
</reference>
<dbReference type="HOGENOM" id="CLU_1601848_0_0_4"/>
<dbReference type="PATRIC" id="fig|1203554.3.peg.1243"/>
<dbReference type="EMBL" id="ATCF01000017">
    <property type="protein sequence ID" value="EPD99162.1"/>
    <property type="molecule type" value="Genomic_DNA"/>
</dbReference>
<dbReference type="InterPro" id="IPR002514">
    <property type="entry name" value="Transposase_8"/>
</dbReference>
<evidence type="ECO:0000256" key="1">
    <source>
        <dbReference type="SAM" id="MobiDB-lite"/>
    </source>
</evidence>
<evidence type="ECO:0008006" key="4">
    <source>
        <dbReference type="Google" id="ProtNLM"/>
    </source>
</evidence>
<dbReference type="GO" id="GO:0004803">
    <property type="term" value="F:transposase activity"/>
    <property type="evidence" value="ECO:0007669"/>
    <property type="project" value="InterPro"/>
</dbReference>
<evidence type="ECO:0000313" key="2">
    <source>
        <dbReference type="EMBL" id="EPD99162.1"/>
    </source>
</evidence>
<accession>S3BYN0</accession>
<keyword evidence="3" id="KW-1185">Reference proteome</keyword>
<organism evidence="2 3">
    <name type="scientific">Sutterella wadsworthensis HGA0223</name>
    <dbReference type="NCBI Taxonomy" id="1203554"/>
    <lineage>
        <taxon>Bacteria</taxon>
        <taxon>Pseudomonadati</taxon>
        <taxon>Pseudomonadota</taxon>
        <taxon>Betaproteobacteria</taxon>
        <taxon>Burkholderiales</taxon>
        <taxon>Sutterellaceae</taxon>
        <taxon>Sutterella</taxon>
    </lineage>
</organism>
<evidence type="ECO:0000313" key="3">
    <source>
        <dbReference type="Proteomes" id="UP000014400"/>
    </source>
</evidence>
<comment type="caution">
    <text evidence="2">The sequence shown here is derived from an EMBL/GenBank/DDBJ whole genome shotgun (WGS) entry which is preliminary data.</text>
</comment>
<dbReference type="Pfam" id="PF01527">
    <property type="entry name" value="HTH_Tnp_1"/>
    <property type="match status" value="1"/>
</dbReference>
<feature type="compositionally biased region" description="Low complexity" evidence="1">
    <location>
        <begin position="53"/>
        <end position="68"/>
    </location>
</feature>
<dbReference type="GO" id="GO:0006313">
    <property type="term" value="P:DNA transposition"/>
    <property type="evidence" value="ECO:0007669"/>
    <property type="project" value="InterPro"/>
</dbReference>